<accession>A0A2A2F3F7</accession>
<reference evidence="2 3" key="1">
    <citation type="submission" date="2017-08" db="EMBL/GenBank/DDBJ databases">
        <title>Halovibrio sewagensis sp. nov., isolated from wastewater of high salinity.</title>
        <authorList>
            <person name="Dong X."/>
            <person name="Zhang G."/>
        </authorList>
    </citation>
    <scope>NUCLEOTIDE SEQUENCE [LARGE SCALE GENOMIC DNA]</scope>
    <source>
        <strain evidence="2 3">YL5-2</strain>
    </source>
</reference>
<dbReference type="OrthoDB" id="9801454at2"/>
<dbReference type="Proteomes" id="UP000218896">
    <property type="component" value="Unassembled WGS sequence"/>
</dbReference>
<dbReference type="RefSeq" id="WP_095617751.1">
    <property type="nucleotide sequence ID" value="NZ_NSKD01000004.1"/>
</dbReference>
<proteinExistence type="predicted"/>
<dbReference type="AlphaFoldDB" id="A0A2A2F3F7"/>
<dbReference type="Pfam" id="PF02464">
    <property type="entry name" value="CinA"/>
    <property type="match status" value="1"/>
</dbReference>
<dbReference type="SUPFAM" id="SSF142433">
    <property type="entry name" value="CinA-like"/>
    <property type="match status" value="1"/>
</dbReference>
<evidence type="ECO:0000259" key="1">
    <source>
        <dbReference type="Pfam" id="PF02464"/>
    </source>
</evidence>
<dbReference type="InterPro" id="IPR008136">
    <property type="entry name" value="CinA_C"/>
</dbReference>
<dbReference type="EMBL" id="NSKD01000004">
    <property type="protein sequence ID" value="PAU80131.1"/>
    <property type="molecule type" value="Genomic_DNA"/>
</dbReference>
<comment type="caution">
    <text evidence="2">The sequence shown here is derived from an EMBL/GenBank/DDBJ whole genome shotgun (WGS) entry which is preliminary data.</text>
</comment>
<evidence type="ECO:0000313" key="3">
    <source>
        <dbReference type="Proteomes" id="UP000218896"/>
    </source>
</evidence>
<dbReference type="Gene3D" id="3.90.950.20">
    <property type="entry name" value="CinA-like"/>
    <property type="match status" value="1"/>
</dbReference>
<organism evidence="2 3">
    <name type="scientific">Halovibrio salipaludis</name>
    <dbReference type="NCBI Taxonomy" id="2032626"/>
    <lineage>
        <taxon>Bacteria</taxon>
        <taxon>Pseudomonadati</taxon>
        <taxon>Pseudomonadota</taxon>
        <taxon>Gammaproteobacteria</taxon>
        <taxon>Oceanospirillales</taxon>
        <taxon>Halomonadaceae</taxon>
        <taxon>Halovibrio</taxon>
    </lineage>
</organism>
<dbReference type="InterPro" id="IPR036653">
    <property type="entry name" value="CinA-like_C"/>
</dbReference>
<name>A0A2A2F3F7_9GAMM</name>
<protein>
    <submittedName>
        <fullName evidence="2">Damage-inducible protein CinA</fullName>
    </submittedName>
</protein>
<evidence type="ECO:0000313" key="2">
    <source>
        <dbReference type="EMBL" id="PAU80131.1"/>
    </source>
</evidence>
<keyword evidence="3" id="KW-1185">Reference proteome</keyword>
<dbReference type="NCBIfam" id="TIGR00199">
    <property type="entry name" value="PncC_domain"/>
    <property type="match status" value="1"/>
</dbReference>
<feature type="domain" description="CinA C-terminal" evidence="1">
    <location>
        <begin position="13"/>
        <end position="162"/>
    </location>
</feature>
<sequence length="166" mass="16965">MGEPSDATLARKAASLGECLRGQGRVIATAESCTGGWVAKCLTDTSGSSDYFETGLVTYSNEAKEKLLGVPAGILAGHGAVSSAVVSAMVSGTLEKTGADVALAVSGIAGPGGGSAEKPVGTVWFGWGVAGSTPVTTCKQFEGDRDQVRREAVEFALKRLKRWLQG</sequence>
<gene>
    <name evidence="2" type="ORF">CK501_10820</name>
</gene>